<dbReference type="Proteomes" id="UP000077465">
    <property type="component" value="Chromosome"/>
</dbReference>
<accession>A0AAC8PX20</accession>
<dbReference type="PROSITE" id="PS51257">
    <property type="entry name" value="PROKAR_LIPOPROTEIN"/>
    <property type="match status" value="1"/>
</dbReference>
<gene>
    <name evidence="1" type="ORF">AAX06_10955</name>
</gene>
<reference evidence="1 2" key="1">
    <citation type="submission" date="2015-05" db="EMBL/GenBank/DDBJ databases">
        <authorList>
            <person name="Dickey A."/>
            <person name="Clawson M."/>
            <person name="Bono J."/>
            <person name="Loy J.D."/>
        </authorList>
    </citation>
    <scope>NUCLEOTIDE SEQUENCE [LARGE SCALE GENOMIC DNA]</scope>
    <source>
        <strain evidence="1 2">22581</strain>
    </source>
</reference>
<evidence type="ECO:0000313" key="2">
    <source>
        <dbReference type="Proteomes" id="UP000077465"/>
    </source>
</evidence>
<organism evidence="1 2">
    <name type="scientific">Moraxella bovoculi</name>
    <dbReference type="NCBI Taxonomy" id="386891"/>
    <lineage>
        <taxon>Bacteria</taxon>
        <taxon>Pseudomonadati</taxon>
        <taxon>Pseudomonadota</taxon>
        <taxon>Gammaproteobacteria</taxon>
        <taxon>Moraxellales</taxon>
        <taxon>Moraxellaceae</taxon>
        <taxon>Moraxella</taxon>
    </lineage>
</organism>
<proteinExistence type="predicted"/>
<evidence type="ECO:0000313" key="1">
    <source>
        <dbReference type="EMBL" id="AKG08563.1"/>
    </source>
</evidence>
<dbReference type="EMBL" id="CP011376">
    <property type="protein sequence ID" value="AKG08563.1"/>
    <property type="molecule type" value="Genomic_DNA"/>
</dbReference>
<name>A0AAC8PX20_9GAMM</name>
<dbReference type="AlphaFoldDB" id="A0AAC8PX20"/>
<sequence length="64" mass="7365">MHNKALALFGLFISCGFAGFPRVRWLMRHAEFSLWAVNLFSMFKPSILTVIGKKSEHNTHFVII</sequence>
<protein>
    <submittedName>
        <fullName evidence="1">Uncharacterized protein</fullName>
    </submittedName>
</protein>